<comment type="similarity">
    <text evidence="4">Belongs to the cyclophilin-type PPIase family.</text>
</comment>
<dbReference type="RefSeq" id="WP_089971036.1">
    <property type="nucleotide sequence ID" value="NZ_FNJM01000009.1"/>
</dbReference>
<dbReference type="PROSITE" id="PS00170">
    <property type="entry name" value="CSA_PPIASE_1"/>
    <property type="match status" value="1"/>
</dbReference>
<proteinExistence type="inferred from homology"/>
<feature type="signal peptide" evidence="4">
    <location>
        <begin position="1"/>
        <end position="25"/>
    </location>
</feature>
<dbReference type="InterPro" id="IPR044666">
    <property type="entry name" value="Cyclophilin_A-like"/>
</dbReference>
<dbReference type="PROSITE" id="PS51257">
    <property type="entry name" value="PROKAR_LIPOPROTEIN"/>
    <property type="match status" value="1"/>
</dbReference>
<dbReference type="PROSITE" id="PS50072">
    <property type="entry name" value="CSA_PPIASE_2"/>
    <property type="match status" value="1"/>
</dbReference>
<dbReference type="InterPro" id="IPR020892">
    <property type="entry name" value="Cyclophilin-type_PPIase_CS"/>
</dbReference>
<name>A0A1H0U5K6_9CLOT</name>
<dbReference type="OrthoDB" id="9807797at2"/>
<sequence length="227" mass="24279">MKKRSLSKYLKLIILAVAMSSLVLVGCGANKKNESASNGSSNNEVVENKGTTDETLPVATIVVKGMGTIKAELYPSVAPNTVNNFIELSNKEFYNGLIFHRVIENFMIQGGDPKGSGQGDPGYAIKGEFSGNGFENSLKHTKGVLSMARAKSADSAGSQFFIMSEDNKSLDGEYAAFGRVIEGLDVVDAIKVVKTGANDKPKKDVIIESITVDTKGKTYSEAEKIVK</sequence>
<dbReference type="PANTHER" id="PTHR45625:SF4">
    <property type="entry name" value="PEPTIDYLPROLYL ISOMERASE DOMAIN AND WD REPEAT-CONTAINING PROTEIN 1"/>
    <property type="match status" value="1"/>
</dbReference>
<dbReference type="CDD" id="cd00317">
    <property type="entry name" value="cyclophilin"/>
    <property type="match status" value="1"/>
</dbReference>
<dbReference type="GO" id="GO:0006457">
    <property type="term" value="P:protein folding"/>
    <property type="evidence" value="ECO:0007669"/>
    <property type="project" value="InterPro"/>
</dbReference>
<feature type="chain" id="PRO_5039745050" description="Peptidyl-prolyl cis-trans isomerase" evidence="4">
    <location>
        <begin position="26"/>
        <end position="227"/>
    </location>
</feature>
<dbReference type="EMBL" id="FNJM01000009">
    <property type="protein sequence ID" value="SDP61350.1"/>
    <property type="molecule type" value="Genomic_DNA"/>
</dbReference>
<dbReference type="PANTHER" id="PTHR45625">
    <property type="entry name" value="PEPTIDYL-PROLYL CIS-TRANS ISOMERASE-RELATED"/>
    <property type="match status" value="1"/>
</dbReference>
<organism evidence="6 7">
    <name type="scientific">Clostridium gasigenes</name>
    <dbReference type="NCBI Taxonomy" id="94869"/>
    <lineage>
        <taxon>Bacteria</taxon>
        <taxon>Bacillati</taxon>
        <taxon>Bacillota</taxon>
        <taxon>Clostridia</taxon>
        <taxon>Eubacteriales</taxon>
        <taxon>Clostridiaceae</taxon>
        <taxon>Clostridium</taxon>
    </lineage>
</organism>
<protein>
    <recommendedName>
        <fullName evidence="4">Peptidyl-prolyl cis-trans isomerase</fullName>
        <shortName evidence="4">PPIase</shortName>
        <ecNumber evidence="4">5.2.1.8</ecNumber>
    </recommendedName>
</protein>
<comment type="function">
    <text evidence="1 4">PPIases accelerate the folding of proteins. It catalyzes the cis-trans isomerization of proline imidic peptide bonds in oligopeptides.</text>
</comment>
<dbReference type="SUPFAM" id="SSF50891">
    <property type="entry name" value="Cyclophilin-like"/>
    <property type="match status" value="1"/>
</dbReference>
<gene>
    <name evidence="6" type="ORF">SAMN04488529_10965</name>
</gene>
<dbReference type="AlphaFoldDB" id="A0A1H0U5K6"/>
<evidence type="ECO:0000256" key="4">
    <source>
        <dbReference type="RuleBase" id="RU363019"/>
    </source>
</evidence>
<dbReference type="InterPro" id="IPR029000">
    <property type="entry name" value="Cyclophilin-like_dom_sf"/>
</dbReference>
<dbReference type="Pfam" id="PF00160">
    <property type="entry name" value="Pro_isomerase"/>
    <property type="match status" value="1"/>
</dbReference>
<reference evidence="6 7" key="1">
    <citation type="submission" date="2016-10" db="EMBL/GenBank/DDBJ databases">
        <authorList>
            <person name="de Groot N.N."/>
        </authorList>
    </citation>
    <scope>NUCLEOTIDE SEQUENCE [LARGE SCALE GENOMIC DNA]</scope>
    <source>
        <strain evidence="6 7">DSM 12272</strain>
    </source>
</reference>
<dbReference type="GO" id="GO:0003755">
    <property type="term" value="F:peptidyl-prolyl cis-trans isomerase activity"/>
    <property type="evidence" value="ECO:0007669"/>
    <property type="project" value="UniProtKB-UniRule"/>
</dbReference>
<dbReference type="STRING" id="94869.SAMN04488529_10965"/>
<dbReference type="PRINTS" id="PR00153">
    <property type="entry name" value="CSAPPISMRASE"/>
</dbReference>
<evidence type="ECO:0000313" key="7">
    <source>
        <dbReference type="Proteomes" id="UP000198597"/>
    </source>
</evidence>
<keyword evidence="4" id="KW-0732">Signal</keyword>
<evidence type="ECO:0000256" key="2">
    <source>
        <dbReference type="ARBA" id="ARBA00023110"/>
    </source>
</evidence>
<evidence type="ECO:0000313" key="6">
    <source>
        <dbReference type="EMBL" id="SDP61350.1"/>
    </source>
</evidence>
<keyword evidence="3 4" id="KW-0413">Isomerase</keyword>
<feature type="domain" description="PPIase cyclophilin-type" evidence="5">
    <location>
        <begin position="64"/>
        <end position="212"/>
    </location>
</feature>
<comment type="catalytic activity">
    <reaction evidence="4">
        <text>[protein]-peptidylproline (omega=180) = [protein]-peptidylproline (omega=0)</text>
        <dbReference type="Rhea" id="RHEA:16237"/>
        <dbReference type="Rhea" id="RHEA-COMP:10747"/>
        <dbReference type="Rhea" id="RHEA-COMP:10748"/>
        <dbReference type="ChEBI" id="CHEBI:83833"/>
        <dbReference type="ChEBI" id="CHEBI:83834"/>
        <dbReference type="EC" id="5.2.1.8"/>
    </reaction>
</comment>
<accession>A0A1H0U5K6</accession>
<dbReference type="EC" id="5.2.1.8" evidence="4"/>
<evidence type="ECO:0000256" key="3">
    <source>
        <dbReference type="ARBA" id="ARBA00023235"/>
    </source>
</evidence>
<evidence type="ECO:0000256" key="1">
    <source>
        <dbReference type="ARBA" id="ARBA00002388"/>
    </source>
</evidence>
<dbReference type="InterPro" id="IPR002130">
    <property type="entry name" value="Cyclophilin-type_PPIase_dom"/>
</dbReference>
<keyword evidence="7" id="KW-1185">Reference proteome</keyword>
<dbReference type="Gene3D" id="2.40.100.10">
    <property type="entry name" value="Cyclophilin-like"/>
    <property type="match status" value="1"/>
</dbReference>
<keyword evidence="2 4" id="KW-0697">Rotamase</keyword>
<dbReference type="Proteomes" id="UP000198597">
    <property type="component" value="Unassembled WGS sequence"/>
</dbReference>
<evidence type="ECO:0000259" key="5">
    <source>
        <dbReference type="PROSITE" id="PS50072"/>
    </source>
</evidence>